<evidence type="ECO:0000259" key="1">
    <source>
        <dbReference type="Pfam" id="PF00534"/>
    </source>
</evidence>
<dbReference type="HOGENOM" id="CLU_009583_0_3_9"/>
<dbReference type="Pfam" id="PF00534">
    <property type="entry name" value="Glycos_transf_1"/>
    <property type="match status" value="1"/>
</dbReference>
<dbReference type="EMBL" id="CP003065">
    <property type="protein sequence ID" value="AEV67130.1"/>
    <property type="molecule type" value="Genomic_DNA"/>
</dbReference>
<dbReference type="AlphaFoldDB" id="G8M2Q6"/>
<evidence type="ECO:0000259" key="2">
    <source>
        <dbReference type="Pfam" id="PF13439"/>
    </source>
</evidence>
<keyword evidence="4" id="KW-1185">Reference proteome</keyword>
<dbReference type="OrthoDB" id="9804196at2"/>
<dbReference type="PANTHER" id="PTHR12526">
    <property type="entry name" value="GLYCOSYLTRANSFERASE"/>
    <property type="match status" value="1"/>
</dbReference>
<reference evidence="3 4" key="2">
    <citation type="journal article" date="2012" name="Stand. Genomic Sci.">
        <title>Complete Genome Sequence of Clostridium clariflavum DSM 19732.</title>
        <authorList>
            <person name="Izquierdo J.A."/>
            <person name="Goodwin L."/>
            <person name="Davenport K.W."/>
            <person name="Teshima H."/>
            <person name="Bruce D."/>
            <person name="Detter C."/>
            <person name="Tapia R."/>
            <person name="Han S."/>
            <person name="Land M."/>
            <person name="Hauser L."/>
            <person name="Jeffries C.D."/>
            <person name="Han J."/>
            <person name="Pitluck S."/>
            <person name="Nolan M."/>
            <person name="Chen A."/>
            <person name="Huntemann M."/>
            <person name="Mavromatis K."/>
            <person name="Mikhailova N."/>
            <person name="Liolios K."/>
            <person name="Woyke T."/>
            <person name="Lynd L.R."/>
        </authorList>
    </citation>
    <scope>NUCLEOTIDE SEQUENCE [LARGE SCALE GENOMIC DNA]</scope>
    <source>
        <strain evidence="4">DSM 19732 / NBRC 101661 / EBR45</strain>
    </source>
</reference>
<name>G8M2Q6_ACECE</name>
<dbReference type="STRING" id="720554.Clocl_0401"/>
<dbReference type="Pfam" id="PF13439">
    <property type="entry name" value="Glyco_transf_4"/>
    <property type="match status" value="1"/>
</dbReference>
<feature type="domain" description="Glycosyl transferase family 1" evidence="1">
    <location>
        <begin position="174"/>
        <end position="341"/>
    </location>
</feature>
<evidence type="ECO:0000313" key="4">
    <source>
        <dbReference type="Proteomes" id="UP000005435"/>
    </source>
</evidence>
<dbReference type="InterPro" id="IPR001296">
    <property type="entry name" value="Glyco_trans_1"/>
</dbReference>
<dbReference type="KEGG" id="ccl:Clocl_0401"/>
<reference evidence="4" key="1">
    <citation type="submission" date="2011-12" db="EMBL/GenBank/DDBJ databases">
        <title>Complete sequence of Clostridium clariflavum DSM 19732.</title>
        <authorList>
            <consortium name="US DOE Joint Genome Institute"/>
            <person name="Lucas S."/>
            <person name="Han J."/>
            <person name="Lapidus A."/>
            <person name="Cheng J.-F."/>
            <person name="Goodwin L."/>
            <person name="Pitluck S."/>
            <person name="Peters L."/>
            <person name="Teshima H."/>
            <person name="Detter J.C."/>
            <person name="Han C."/>
            <person name="Tapia R."/>
            <person name="Land M."/>
            <person name="Hauser L."/>
            <person name="Kyrpides N."/>
            <person name="Ivanova N."/>
            <person name="Pagani I."/>
            <person name="Kitzmiller T."/>
            <person name="Lynd L."/>
            <person name="Izquierdo J."/>
            <person name="Woyke T."/>
        </authorList>
    </citation>
    <scope>NUCLEOTIDE SEQUENCE [LARGE SCALE GENOMIC DNA]</scope>
    <source>
        <strain evidence="4">DSM 19732 / NBRC 101661 / EBR45</strain>
    </source>
</reference>
<dbReference type="RefSeq" id="WP_014253762.1">
    <property type="nucleotide sequence ID" value="NC_016627.1"/>
</dbReference>
<gene>
    <name evidence="3" type="ordered locus">Clocl_0401</name>
</gene>
<organism evidence="3 4">
    <name type="scientific">Acetivibrio clariflavus (strain DSM 19732 / NBRC 101661 / EBR45)</name>
    <name type="common">Clostridium clariflavum</name>
    <dbReference type="NCBI Taxonomy" id="720554"/>
    <lineage>
        <taxon>Bacteria</taxon>
        <taxon>Bacillati</taxon>
        <taxon>Bacillota</taxon>
        <taxon>Clostridia</taxon>
        <taxon>Eubacteriales</taxon>
        <taxon>Oscillospiraceae</taxon>
        <taxon>Acetivibrio</taxon>
    </lineage>
</organism>
<evidence type="ECO:0000313" key="3">
    <source>
        <dbReference type="EMBL" id="AEV67130.1"/>
    </source>
</evidence>
<accession>G8M2Q6</accession>
<dbReference type="Gene3D" id="3.40.50.2000">
    <property type="entry name" value="Glycogen Phosphorylase B"/>
    <property type="match status" value="2"/>
</dbReference>
<sequence>MLKVLYLLNHAGKAGTERYVQTLVEKLNNDKIKAYFAYNESGLLVDRMKELGVDTYRIVMRNPFDLKAVFELTKLCKKLDIDLIHTQFLRENYIALLSRILNPKVKVVYTNHFIMPNNAILRMTNRMLNPLRSWVIAVCNKGKDMMISNGIDGNKIKVIFNGVDINYWSEKVKSTLREEFNIGEDEFVLLCASRFAHDKGHKFLIDSIAQLKKLTDRKFKCVLANDGPLLEDCKKQVKELGLEKDVIFTGFRKDIKNLIYGCDLYINSSEHEALSFAIIEVLACGIPVIATDMAGNGDIINDETKCGILVEYNSPMGLAQAINRIMADRELQEELGKNALKAVKEKFNLDKVAAETYNLYMESCSKVIQKNRYRSV</sequence>
<proteinExistence type="predicted"/>
<dbReference type="Proteomes" id="UP000005435">
    <property type="component" value="Chromosome"/>
</dbReference>
<dbReference type="InterPro" id="IPR028098">
    <property type="entry name" value="Glyco_trans_4-like_N"/>
</dbReference>
<keyword evidence="3" id="KW-0808">Transferase</keyword>
<dbReference type="eggNOG" id="COG0438">
    <property type="taxonomic scope" value="Bacteria"/>
</dbReference>
<dbReference type="SUPFAM" id="SSF53756">
    <property type="entry name" value="UDP-Glycosyltransferase/glycogen phosphorylase"/>
    <property type="match status" value="1"/>
</dbReference>
<feature type="domain" description="Glycosyltransferase subfamily 4-like N-terminal" evidence="2">
    <location>
        <begin position="15"/>
        <end position="166"/>
    </location>
</feature>
<dbReference type="GO" id="GO:0016757">
    <property type="term" value="F:glycosyltransferase activity"/>
    <property type="evidence" value="ECO:0007669"/>
    <property type="project" value="InterPro"/>
</dbReference>
<protein>
    <submittedName>
        <fullName evidence="3">Glycosyltransferase</fullName>
    </submittedName>
</protein>